<sequence>MSSGALPVTEPTDLDGPHWTFALDIYGRAGVQPACLRLQDEFGVDVNVLLICLYGGSKLGIGIGEREVALLDETVAAWRSEIVQPMRAIRRQLKTVSSPCLPGDLRDTVKHAELRAEQVELAMLAESIRKLPTASAPDLRAALHAVTAYYAAQLSQPGDHATAEAAIETLLGACSTMSSPTDAVDYPLPE</sequence>
<evidence type="ECO:0000313" key="1">
    <source>
        <dbReference type="EMBL" id="RJF76632.1"/>
    </source>
</evidence>
<gene>
    <name evidence="1" type="ORF">D4Q52_05680</name>
</gene>
<organism evidence="1 2">
    <name type="scientific">Rhodopseudomonas palustris</name>
    <dbReference type="NCBI Taxonomy" id="1076"/>
    <lineage>
        <taxon>Bacteria</taxon>
        <taxon>Pseudomonadati</taxon>
        <taxon>Pseudomonadota</taxon>
        <taxon>Alphaproteobacteria</taxon>
        <taxon>Hyphomicrobiales</taxon>
        <taxon>Nitrobacteraceae</taxon>
        <taxon>Rhodopseudomonas</taxon>
    </lineage>
</organism>
<dbReference type="EMBL" id="QYYD01000004">
    <property type="protein sequence ID" value="RJF76632.1"/>
    <property type="molecule type" value="Genomic_DNA"/>
</dbReference>
<name>A0A418VKE4_RHOPL</name>
<dbReference type="AlphaFoldDB" id="A0A418VKE4"/>
<dbReference type="Proteomes" id="UP000285523">
    <property type="component" value="Unassembled WGS sequence"/>
</dbReference>
<evidence type="ECO:0000313" key="2">
    <source>
        <dbReference type="Proteomes" id="UP000285523"/>
    </source>
</evidence>
<comment type="caution">
    <text evidence="1">The sequence shown here is derived from an EMBL/GenBank/DDBJ whole genome shotgun (WGS) entry which is preliminary data.</text>
</comment>
<dbReference type="OrthoDB" id="7875767at2"/>
<dbReference type="Pfam" id="PF09523">
    <property type="entry name" value="DUF2390"/>
    <property type="match status" value="1"/>
</dbReference>
<protein>
    <submittedName>
        <fullName evidence="1">TIGR02444 family protein</fullName>
    </submittedName>
</protein>
<accession>A0A418VKE4</accession>
<dbReference type="NCBIfam" id="TIGR02444">
    <property type="entry name" value="TIGR02444 family protein"/>
    <property type="match status" value="1"/>
</dbReference>
<proteinExistence type="predicted"/>
<reference evidence="1 2" key="1">
    <citation type="submission" date="2018-09" db="EMBL/GenBank/DDBJ databases">
        <title>Draft genome sequence of Rhodopseudomonas palustris 2.1.18.</title>
        <authorList>
            <person name="Robertson S.L."/>
            <person name="Meyer T.E."/>
            <person name="Kyndt J.A."/>
        </authorList>
    </citation>
    <scope>NUCLEOTIDE SEQUENCE [LARGE SCALE GENOMIC DNA]</scope>
    <source>
        <strain evidence="1 2">2.1.18</strain>
    </source>
</reference>
<dbReference type="InterPro" id="IPR012659">
    <property type="entry name" value="CHP02444"/>
</dbReference>